<gene>
    <name evidence="1" type="ORF">JKP88DRAFT_248385</name>
</gene>
<evidence type="ECO:0000313" key="2">
    <source>
        <dbReference type="Proteomes" id="UP000664859"/>
    </source>
</evidence>
<keyword evidence="2" id="KW-1185">Reference proteome</keyword>
<evidence type="ECO:0000313" key="1">
    <source>
        <dbReference type="EMBL" id="KAG5178095.1"/>
    </source>
</evidence>
<dbReference type="AlphaFoldDB" id="A0A835YMR9"/>
<dbReference type="EMBL" id="JAFCMP010000518">
    <property type="protein sequence ID" value="KAG5178095.1"/>
    <property type="molecule type" value="Genomic_DNA"/>
</dbReference>
<sequence>MGAGLTFEPPPEADHPALAVYMAEVKAAGTYQVSYWLSGAGVATPGDVAMFLTCDKTPGPHVPNLIPIVPGQCSLTADYLDGDLLLTDFGGPGPIVFMIYQGDAVELEAGYYEMRLCVQNAPEGLQRDSMQFTKAAAAAAV</sequence>
<dbReference type="Proteomes" id="UP000664859">
    <property type="component" value="Unassembled WGS sequence"/>
</dbReference>
<reference evidence="1" key="1">
    <citation type="submission" date="2021-02" db="EMBL/GenBank/DDBJ databases">
        <title>First Annotated Genome of the Yellow-green Alga Tribonema minus.</title>
        <authorList>
            <person name="Mahan K.M."/>
        </authorList>
    </citation>
    <scope>NUCLEOTIDE SEQUENCE</scope>
    <source>
        <strain evidence="1">UTEX B ZZ1240</strain>
    </source>
</reference>
<proteinExistence type="predicted"/>
<accession>A0A835YMR9</accession>
<comment type="caution">
    <text evidence="1">The sequence shown here is derived from an EMBL/GenBank/DDBJ whole genome shotgun (WGS) entry which is preliminary data.</text>
</comment>
<organism evidence="1 2">
    <name type="scientific">Tribonema minus</name>
    <dbReference type="NCBI Taxonomy" id="303371"/>
    <lineage>
        <taxon>Eukaryota</taxon>
        <taxon>Sar</taxon>
        <taxon>Stramenopiles</taxon>
        <taxon>Ochrophyta</taxon>
        <taxon>PX clade</taxon>
        <taxon>Xanthophyceae</taxon>
        <taxon>Tribonematales</taxon>
        <taxon>Tribonemataceae</taxon>
        <taxon>Tribonema</taxon>
    </lineage>
</organism>
<protein>
    <submittedName>
        <fullName evidence="1">Uncharacterized protein</fullName>
    </submittedName>
</protein>
<name>A0A835YMR9_9STRA</name>